<protein>
    <recommendedName>
        <fullName evidence="5">KOW domain-containing protein</fullName>
    </recommendedName>
</protein>
<organism evidence="4">
    <name type="scientific">marine sediment metagenome</name>
    <dbReference type="NCBI Taxonomy" id="412755"/>
    <lineage>
        <taxon>unclassified sequences</taxon>
        <taxon>metagenomes</taxon>
        <taxon>ecological metagenomes</taxon>
    </lineage>
</organism>
<sequence>HGQTGTVKGIRGRCYEVEVKIGNSKKLLIIGKEHLRTNKGSAK</sequence>
<dbReference type="GO" id="GO:1990904">
    <property type="term" value="C:ribonucleoprotein complex"/>
    <property type="evidence" value="ECO:0007669"/>
    <property type="project" value="UniProtKB-KW"/>
</dbReference>
<name>X1VF68_9ZZZZ</name>
<reference evidence="4" key="1">
    <citation type="journal article" date="2014" name="Front. Microbiol.">
        <title>High frequency of phylogenetically diverse reductive dehalogenase-homologous genes in deep subseafloor sedimentary metagenomes.</title>
        <authorList>
            <person name="Kawai M."/>
            <person name="Futagami T."/>
            <person name="Toyoda A."/>
            <person name="Takaki Y."/>
            <person name="Nishi S."/>
            <person name="Hori S."/>
            <person name="Arai W."/>
            <person name="Tsubouchi T."/>
            <person name="Morono Y."/>
            <person name="Uchiyama I."/>
            <person name="Ito T."/>
            <person name="Fujiyama A."/>
            <person name="Inagaki F."/>
            <person name="Takami H."/>
        </authorList>
    </citation>
    <scope>NUCLEOTIDE SEQUENCE</scope>
    <source>
        <strain evidence="4">Expedition CK06-06</strain>
    </source>
</reference>
<dbReference type="GO" id="GO:0003735">
    <property type="term" value="F:structural constituent of ribosome"/>
    <property type="evidence" value="ECO:0007669"/>
    <property type="project" value="InterPro"/>
</dbReference>
<gene>
    <name evidence="4" type="ORF">S12H4_54768</name>
</gene>
<evidence type="ECO:0008006" key="5">
    <source>
        <dbReference type="Google" id="ProtNLM"/>
    </source>
</evidence>
<comment type="similarity">
    <text evidence="1">Belongs to the eukaryotic ribosomal protein eL21 family.</text>
</comment>
<dbReference type="GO" id="GO:0006412">
    <property type="term" value="P:translation"/>
    <property type="evidence" value="ECO:0007669"/>
    <property type="project" value="InterPro"/>
</dbReference>
<dbReference type="InterPro" id="IPR001147">
    <property type="entry name" value="Ribosomal_eL21"/>
</dbReference>
<dbReference type="SUPFAM" id="SSF50104">
    <property type="entry name" value="Translation proteins SH3-like domain"/>
    <property type="match status" value="1"/>
</dbReference>
<feature type="non-terminal residue" evidence="4">
    <location>
        <position position="1"/>
    </location>
</feature>
<keyword evidence="2" id="KW-0689">Ribosomal protein</keyword>
<evidence type="ECO:0000256" key="2">
    <source>
        <dbReference type="ARBA" id="ARBA00022980"/>
    </source>
</evidence>
<accession>X1VF68</accession>
<comment type="caution">
    <text evidence="4">The sequence shown here is derived from an EMBL/GenBank/DDBJ whole genome shotgun (WGS) entry which is preliminary data.</text>
</comment>
<dbReference type="InterPro" id="IPR008991">
    <property type="entry name" value="Translation_prot_SH3-like_sf"/>
</dbReference>
<dbReference type="AlphaFoldDB" id="X1VF68"/>
<evidence type="ECO:0000256" key="3">
    <source>
        <dbReference type="ARBA" id="ARBA00023274"/>
    </source>
</evidence>
<dbReference type="Pfam" id="PF01157">
    <property type="entry name" value="Ribosomal_L21e"/>
    <property type="match status" value="1"/>
</dbReference>
<evidence type="ECO:0000256" key="1">
    <source>
        <dbReference type="ARBA" id="ARBA00008427"/>
    </source>
</evidence>
<dbReference type="Gene3D" id="2.30.30.70">
    <property type="entry name" value="Ribosomal protein L21"/>
    <property type="match status" value="1"/>
</dbReference>
<evidence type="ECO:0000313" key="4">
    <source>
        <dbReference type="EMBL" id="GAJ12956.1"/>
    </source>
</evidence>
<keyword evidence="3" id="KW-0687">Ribonucleoprotein</keyword>
<dbReference type="InterPro" id="IPR036948">
    <property type="entry name" value="Ribosomal_eL21_sf"/>
</dbReference>
<dbReference type="GO" id="GO:0005840">
    <property type="term" value="C:ribosome"/>
    <property type="evidence" value="ECO:0007669"/>
    <property type="project" value="UniProtKB-KW"/>
</dbReference>
<dbReference type="EMBL" id="BARW01035052">
    <property type="protein sequence ID" value="GAJ12956.1"/>
    <property type="molecule type" value="Genomic_DNA"/>
</dbReference>
<proteinExistence type="inferred from homology"/>